<dbReference type="CDD" id="cd13713">
    <property type="entry name" value="PBP2_Cystine_like_1"/>
    <property type="match status" value="1"/>
</dbReference>
<feature type="domain" description="Solute-binding protein family 3/N-terminal" evidence="6">
    <location>
        <begin position="38"/>
        <end position="257"/>
    </location>
</feature>
<evidence type="ECO:0000256" key="3">
    <source>
        <dbReference type="ARBA" id="ARBA00022729"/>
    </source>
</evidence>
<dbReference type="RefSeq" id="WP_070371317.1">
    <property type="nucleotide sequence ID" value="NZ_JAYFRG010000043.1"/>
</dbReference>
<dbReference type="PROSITE" id="PS01039">
    <property type="entry name" value="SBP_BACTERIAL_3"/>
    <property type="match status" value="1"/>
</dbReference>
<name>A0A1F2PGU5_9FIRM</name>
<evidence type="ECO:0000256" key="2">
    <source>
        <dbReference type="ARBA" id="ARBA00010333"/>
    </source>
</evidence>
<comment type="similarity">
    <text evidence="2 4">Belongs to the bacterial solute-binding protein 3 family.</text>
</comment>
<evidence type="ECO:0000259" key="6">
    <source>
        <dbReference type="SMART" id="SM00062"/>
    </source>
</evidence>
<dbReference type="OrthoDB" id="368655at2"/>
<evidence type="ECO:0000259" key="7">
    <source>
        <dbReference type="SMART" id="SM00079"/>
    </source>
</evidence>
<dbReference type="PANTHER" id="PTHR35936:SF19">
    <property type="entry name" value="AMINO-ACID-BINDING PROTEIN YXEM-RELATED"/>
    <property type="match status" value="1"/>
</dbReference>
<dbReference type="InterPro" id="IPR018313">
    <property type="entry name" value="SBP_3_CS"/>
</dbReference>
<dbReference type="SMART" id="SM00079">
    <property type="entry name" value="PBPe"/>
    <property type="match status" value="1"/>
</dbReference>
<feature type="signal peptide" evidence="5">
    <location>
        <begin position="1"/>
        <end position="25"/>
    </location>
</feature>
<evidence type="ECO:0000256" key="1">
    <source>
        <dbReference type="ARBA" id="ARBA00004196"/>
    </source>
</evidence>
<dbReference type="Proteomes" id="UP000176244">
    <property type="component" value="Unassembled WGS sequence"/>
</dbReference>
<dbReference type="GO" id="GO:0015276">
    <property type="term" value="F:ligand-gated monoatomic ion channel activity"/>
    <property type="evidence" value="ECO:0007669"/>
    <property type="project" value="InterPro"/>
</dbReference>
<dbReference type="SMART" id="SM00062">
    <property type="entry name" value="PBPb"/>
    <property type="match status" value="1"/>
</dbReference>
<organism evidence="8 10">
    <name type="scientific">Acetobacterium wieringae</name>
    <dbReference type="NCBI Taxonomy" id="52694"/>
    <lineage>
        <taxon>Bacteria</taxon>
        <taxon>Bacillati</taxon>
        <taxon>Bacillota</taxon>
        <taxon>Clostridia</taxon>
        <taxon>Eubacteriales</taxon>
        <taxon>Eubacteriaceae</taxon>
        <taxon>Acetobacterium</taxon>
    </lineage>
</organism>
<proteinExistence type="inferred from homology"/>
<evidence type="ECO:0000313" key="9">
    <source>
        <dbReference type="EMBL" id="TYC84728.1"/>
    </source>
</evidence>
<dbReference type="EMBL" id="VSLA01000024">
    <property type="protein sequence ID" value="TYC84728.1"/>
    <property type="molecule type" value="Genomic_DNA"/>
</dbReference>
<dbReference type="GO" id="GO:0016020">
    <property type="term" value="C:membrane"/>
    <property type="evidence" value="ECO:0007669"/>
    <property type="project" value="InterPro"/>
</dbReference>
<dbReference type="GO" id="GO:0030313">
    <property type="term" value="C:cell envelope"/>
    <property type="evidence" value="ECO:0007669"/>
    <property type="project" value="UniProtKB-SubCell"/>
</dbReference>
<dbReference type="Gene3D" id="3.40.190.10">
    <property type="entry name" value="Periplasmic binding protein-like II"/>
    <property type="match status" value="2"/>
</dbReference>
<evidence type="ECO:0000313" key="10">
    <source>
        <dbReference type="Proteomes" id="UP000176244"/>
    </source>
</evidence>
<evidence type="ECO:0000313" key="8">
    <source>
        <dbReference type="EMBL" id="OFV70540.1"/>
    </source>
</evidence>
<comment type="subcellular location">
    <subcellularLocation>
        <location evidence="1">Cell envelope</location>
    </subcellularLocation>
</comment>
<comment type="caution">
    <text evidence="8">The sequence shown here is derived from an EMBL/GenBank/DDBJ whole genome shotgun (WGS) entry which is preliminary data.</text>
</comment>
<evidence type="ECO:0000256" key="4">
    <source>
        <dbReference type="RuleBase" id="RU003744"/>
    </source>
</evidence>
<reference evidence="8 10" key="1">
    <citation type="submission" date="2015-09" db="EMBL/GenBank/DDBJ databases">
        <title>Genome sequence of Acetobacterium wieringae DSM 1911.</title>
        <authorList>
            <person name="Poehlein A."/>
            <person name="Bengelsdorf F.R."/>
            <person name="Schiel-Bengelsdorf B."/>
            <person name="Duerre P."/>
            <person name="Daniel R."/>
        </authorList>
    </citation>
    <scope>NUCLEOTIDE SEQUENCE [LARGE SCALE GENOMIC DNA]</scope>
    <source>
        <strain evidence="8 10">DSM 1911</strain>
    </source>
</reference>
<accession>A0A1F2PGU5</accession>
<protein>
    <submittedName>
        <fullName evidence="8">Cystine-binding periplasmic protein</fullName>
    </submittedName>
    <submittedName>
        <fullName evidence="9">Transporter substrate-binding domain-containing protein</fullName>
    </submittedName>
</protein>
<feature type="domain" description="Ionotropic glutamate receptor C-terminal" evidence="7">
    <location>
        <begin position="40"/>
        <end position="256"/>
    </location>
</feature>
<dbReference type="Pfam" id="PF00497">
    <property type="entry name" value="SBP_bac_3"/>
    <property type="match status" value="1"/>
</dbReference>
<sequence length="261" mass="28156">MKKLMMMILGVLLVGILSGCSGASADETTYSKIIEKGEMTFAMTGAYPPFNYINENGELAGFDIEIAAAIAEKMGVTAKPITVEWDGIIGGLTGNRFDMIIGSMAVTEERLKQVSFTDPYYYDGAQFFAKAGSGLNSINELENGKVGVVTGTTFHEYLDGMTNIAEILQFQSDVDNFKSVDQGRSDGLVTSKVVGARAPIDYGVAIEPVGDLLYTENIAIAIRQDDKELLEAVNKALAAIIADGTYAEISNRWFGINILEK</sequence>
<reference evidence="9 11" key="2">
    <citation type="submission" date="2019-08" db="EMBL/GenBank/DDBJ databases">
        <title>Isolation and enrichment of carboxydotrophic bacteria from anaerobic sludge for the production of bio-based chemicals from syngas.</title>
        <authorList>
            <person name="Antares A.L."/>
            <person name="Moreira J."/>
            <person name="Diender M."/>
            <person name="Parshina S.N."/>
            <person name="Stams A.J.M."/>
            <person name="Alves M."/>
            <person name="Alves J.I."/>
            <person name="Sousa D.Z."/>
        </authorList>
    </citation>
    <scope>NUCLEOTIDE SEQUENCE [LARGE SCALE GENOMIC DNA]</scope>
    <source>
        <strain evidence="9 11">JM</strain>
    </source>
</reference>
<dbReference type="InterPro" id="IPR001320">
    <property type="entry name" value="Iontro_rcpt_C"/>
</dbReference>
<evidence type="ECO:0000256" key="5">
    <source>
        <dbReference type="SAM" id="SignalP"/>
    </source>
</evidence>
<dbReference type="PANTHER" id="PTHR35936">
    <property type="entry name" value="MEMBRANE-BOUND LYTIC MUREIN TRANSGLYCOSYLASE F"/>
    <property type="match status" value="1"/>
</dbReference>
<feature type="chain" id="PRO_5044058327" evidence="5">
    <location>
        <begin position="26"/>
        <end position="261"/>
    </location>
</feature>
<keyword evidence="3 5" id="KW-0732">Signal</keyword>
<dbReference type="STRING" id="52694.ACWI_20190"/>
<dbReference type="InterPro" id="IPR001638">
    <property type="entry name" value="Solute-binding_3/MltF_N"/>
</dbReference>
<dbReference type="Proteomes" id="UP000322619">
    <property type="component" value="Unassembled WGS sequence"/>
</dbReference>
<dbReference type="AlphaFoldDB" id="A0A1F2PGU5"/>
<gene>
    <name evidence="8" type="primary">fliY_1</name>
    <name evidence="8" type="ORF">ACWI_20190</name>
    <name evidence="9" type="ORF">FXB42_10335</name>
</gene>
<evidence type="ECO:0000313" key="11">
    <source>
        <dbReference type="Proteomes" id="UP000322619"/>
    </source>
</evidence>
<dbReference type="SUPFAM" id="SSF53850">
    <property type="entry name" value="Periplasmic binding protein-like II"/>
    <property type="match status" value="1"/>
</dbReference>
<dbReference type="EMBL" id="LKEU01000030">
    <property type="protein sequence ID" value="OFV70540.1"/>
    <property type="molecule type" value="Genomic_DNA"/>
</dbReference>
<dbReference type="PROSITE" id="PS51257">
    <property type="entry name" value="PROKAR_LIPOPROTEIN"/>
    <property type="match status" value="1"/>
</dbReference>